<gene>
    <name evidence="1" type="ORF">D7X12_01820</name>
</gene>
<protein>
    <submittedName>
        <fullName evidence="1">Uncharacterized protein</fullName>
    </submittedName>
</protein>
<dbReference type="AlphaFoldDB" id="A0A3A8NWB4"/>
<evidence type="ECO:0000313" key="1">
    <source>
        <dbReference type="EMBL" id="RKH47779.1"/>
    </source>
</evidence>
<organism evidence="1 2">
    <name type="scientific">Corallococcus sicarius</name>
    <dbReference type="NCBI Taxonomy" id="2316726"/>
    <lineage>
        <taxon>Bacteria</taxon>
        <taxon>Pseudomonadati</taxon>
        <taxon>Myxococcota</taxon>
        <taxon>Myxococcia</taxon>
        <taxon>Myxococcales</taxon>
        <taxon>Cystobacterineae</taxon>
        <taxon>Myxococcaceae</taxon>
        <taxon>Corallococcus</taxon>
    </lineage>
</organism>
<accession>A0A3A8NWB4</accession>
<dbReference type="EMBL" id="RAWG01000006">
    <property type="protein sequence ID" value="RKH47779.1"/>
    <property type="molecule type" value="Genomic_DNA"/>
</dbReference>
<evidence type="ECO:0000313" key="2">
    <source>
        <dbReference type="Proteomes" id="UP000273405"/>
    </source>
</evidence>
<keyword evidence="2" id="KW-1185">Reference proteome</keyword>
<proteinExistence type="predicted"/>
<comment type="caution">
    <text evidence="1">The sequence shown here is derived from an EMBL/GenBank/DDBJ whole genome shotgun (WGS) entry which is preliminary data.</text>
</comment>
<reference evidence="2" key="1">
    <citation type="submission" date="2018-09" db="EMBL/GenBank/DDBJ databases">
        <authorList>
            <person name="Livingstone P.G."/>
            <person name="Whitworth D.E."/>
        </authorList>
    </citation>
    <scope>NUCLEOTIDE SEQUENCE [LARGE SCALE GENOMIC DNA]</scope>
    <source>
        <strain evidence="2">CA040B</strain>
    </source>
</reference>
<dbReference type="Proteomes" id="UP000273405">
    <property type="component" value="Unassembled WGS sequence"/>
</dbReference>
<sequence length="138" mass="15260">MLLRRGGAPSTSSEVEKDGLAEEFAYLTGPRLDATLSQEARLRFGSATAWYRYRQDRIGTLVQAITPTESSVASQAYVIPFGFMSHAVGGSGRWQPLPWLTASLDAEVEWRRYLARWAPPCARGCRSTCASPRATSCW</sequence>
<name>A0A3A8NWB4_9BACT</name>